<dbReference type="InterPro" id="IPR018483">
    <property type="entry name" value="Carb_kinase_FGGY_CS"/>
</dbReference>
<dbReference type="InterPro" id="IPR006000">
    <property type="entry name" value="Xylulokinase"/>
</dbReference>
<comment type="similarity">
    <text evidence="1 8 9">Belongs to the FGGY kinase family.</text>
</comment>
<dbReference type="PROSITE" id="PS00445">
    <property type="entry name" value="FGGY_KINASES_2"/>
    <property type="match status" value="1"/>
</dbReference>
<dbReference type="InterPro" id="IPR000577">
    <property type="entry name" value="Carb_kinase_FGGY"/>
</dbReference>
<dbReference type="HAMAP" id="MF_02220">
    <property type="entry name" value="XylB"/>
    <property type="match status" value="1"/>
</dbReference>
<keyword evidence="6 8" id="KW-0067">ATP-binding</keyword>
<evidence type="ECO:0000256" key="6">
    <source>
        <dbReference type="ARBA" id="ARBA00022840"/>
    </source>
</evidence>
<keyword evidence="3 8" id="KW-0808">Transferase</keyword>
<sequence>MNYLLGLDLGTGGIKAVLFNEHGVEITEATQEYPLYQLQNGWSEQDPEDWYQAMVKTVSQVVEQSGIPREEILGIGISGQMMGAVLLDERGDPLRKAILWNDQRTEAACAEVARRVGEEKMLSITCNPPRAGLTAAKIYWVKQNEPDIYAKCRHILLPKDYLRYRLTGEFATEVSDASAMQLMDVPNRCWSGYILDALEIKEDMLGKVYESYEVTGTLRPDVAKCLGLCEKTVVVGGAGDNAAASVGTGVVAPGRAMTTIGTSGVVFAYSDKPAIDPKGRVYTFCTAVPGAWHMMGLVNSAGLSLKWYRNNFYPTDEEYLDINTDAAQSPVGANRLIYLPYLMGECTPHLDLDCRGAFIGLSNIHTRKDMTRAVMEGVSFGLKESISIYDEIGVKPALMRMCGGGSKSPLWRQMLSDIFEIPVCLPDIASENSAALGAAILASVGTGLYPSVVHACDQIITLRDEQYTPDAKHSEQYRKIYDVYREMYPGLKDAYKSLAGL</sequence>
<dbReference type="GO" id="GO:0005524">
    <property type="term" value="F:ATP binding"/>
    <property type="evidence" value="ECO:0007669"/>
    <property type="project" value="UniProtKB-UniRule"/>
</dbReference>
<evidence type="ECO:0000259" key="12">
    <source>
        <dbReference type="Pfam" id="PF02782"/>
    </source>
</evidence>
<dbReference type="PANTHER" id="PTHR43095:SF5">
    <property type="entry name" value="XYLULOSE KINASE"/>
    <property type="match status" value="1"/>
</dbReference>
<organism evidence="13 14">
    <name type="scientific">Eubacterium aggregans</name>
    <dbReference type="NCBI Taxonomy" id="81409"/>
    <lineage>
        <taxon>Bacteria</taxon>
        <taxon>Bacillati</taxon>
        <taxon>Bacillota</taxon>
        <taxon>Clostridia</taxon>
        <taxon>Eubacteriales</taxon>
        <taxon>Eubacteriaceae</taxon>
        <taxon>Eubacterium</taxon>
    </lineage>
</organism>
<proteinExistence type="inferred from homology"/>
<dbReference type="Proteomes" id="UP000199394">
    <property type="component" value="Unassembled WGS sequence"/>
</dbReference>
<dbReference type="STRING" id="81409.SAMN04515656_10118"/>
<dbReference type="NCBIfam" id="TIGR01312">
    <property type="entry name" value="XylB"/>
    <property type="match status" value="1"/>
</dbReference>
<protein>
    <recommendedName>
        <fullName evidence="8 10">Xylulose kinase</fullName>
        <shortName evidence="8 10">Xylulokinase</shortName>
        <ecNumber evidence="8 10">2.7.1.17</ecNumber>
    </recommendedName>
</protein>
<dbReference type="OrthoDB" id="1762170at2"/>
<evidence type="ECO:0000256" key="1">
    <source>
        <dbReference type="ARBA" id="ARBA00009156"/>
    </source>
</evidence>
<feature type="site" description="Important for activity" evidence="8">
    <location>
        <position position="8"/>
    </location>
</feature>
<evidence type="ECO:0000256" key="7">
    <source>
        <dbReference type="ARBA" id="ARBA00023277"/>
    </source>
</evidence>
<keyword evidence="5 8" id="KW-0418">Kinase</keyword>
<evidence type="ECO:0000313" key="13">
    <source>
        <dbReference type="EMBL" id="SDZ89065.1"/>
    </source>
</evidence>
<dbReference type="InterPro" id="IPR018484">
    <property type="entry name" value="FGGY_N"/>
</dbReference>
<keyword evidence="14" id="KW-1185">Reference proteome</keyword>
<keyword evidence="2 8" id="KW-0859">Xylose metabolism</keyword>
<dbReference type="SUPFAM" id="SSF53067">
    <property type="entry name" value="Actin-like ATPase domain"/>
    <property type="match status" value="2"/>
</dbReference>
<evidence type="ECO:0000256" key="5">
    <source>
        <dbReference type="ARBA" id="ARBA00022777"/>
    </source>
</evidence>
<dbReference type="PIRSF" id="PIRSF000538">
    <property type="entry name" value="GlpK"/>
    <property type="match status" value="1"/>
</dbReference>
<dbReference type="RefSeq" id="WP_090303963.1">
    <property type="nucleotide sequence ID" value="NZ_FNRK01000001.1"/>
</dbReference>
<dbReference type="Pfam" id="PF02782">
    <property type="entry name" value="FGGY_C"/>
    <property type="match status" value="1"/>
</dbReference>
<evidence type="ECO:0000256" key="8">
    <source>
        <dbReference type="HAMAP-Rule" id="MF_02220"/>
    </source>
</evidence>
<reference evidence="13 14" key="1">
    <citation type="submission" date="2016-10" db="EMBL/GenBank/DDBJ databases">
        <authorList>
            <person name="de Groot N.N."/>
        </authorList>
    </citation>
    <scope>NUCLEOTIDE SEQUENCE [LARGE SCALE GENOMIC DNA]</scope>
    <source>
        <strain evidence="13 14">SR12</strain>
    </source>
</reference>
<accession>A0A1H3WPI9</accession>
<dbReference type="InterPro" id="IPR018485">
    <property type="entry name" value="FGGY_C"/>
</dbReference>
<dbReference type="PROSITE" id="PS00933">
    <property type="entry name" value="FGGY_KINASES_1"/>
    <property type="match status" value="1"/>
</dbReference>
<dbReference type="EMBL" id="FNRK01000001">
    <property type="protein sequence ID" value="SDZ89065.1"/>
    <property type="molecule type" value="Genomic_DNA"/>
</dbReference>
<dbReference type="InterPro" id="IPR043129">
    <property type="entry name" value="ATPase_NBD"/>
</dbReference>
<dbReference type="PANTHER" id="PTHR43095">
    <property type="entry name" value="SUGAR KINASE"/>
    <property type="match status" value="1"/>
</dbReference>
<dbReference type="AlphaFoldDB" id="A0A1H3WPI9"/>
<dbReference type="Gene3D" id="3.30.420.40">
    <property type="match status" value="2"/>
</dbReference>
<feature type="active site" description="Proton acceptor" evidence="8">
    <location>
        <position position="240"/>
    </location>
</feature>
<evidence type="ECO:0000256" key="4">
    <source>
        <dbReference type="ARBA" id="ARBA00022741"/>
    </source>
</evidence>
<evidence type="ECO:0000259" key="11">
    <source>
        <dbReference type="Pfam" id="PF00370"/>
    </source>
</evidence>
<dbReference type="GO" id="GO:0004856">
    <property type="term" value="F:D-xylulokinase activity"/>
    <property type="evidence" value="ECO:0007669"/>
    <property type="project" value="UniProtKB-UniRule"/>
</dbReference>
<dbReference type="CDD" id="cd07808">
    <property type="entry name" value="ASKHA_NBD_FGGY_EcXK-like"/>
    <property type="match status" value="1"/>
</dbReference>
<evidence type="ECO:0000256" key="3">
    <source>
        <dbReference type="ARBA" id="ARBA00022679"/>
    </source>
</evidence>
<evidence type="ECO:0000313" key="14">
    <source>
        <dbReference type="Proteomes" id="UP000199394"/>
    </source>
</evidence>
<comment type="function">
    <text evidence="8">Catalyzes the phosphorylation of D-xylulose to D-xylulose 5-phosphate.</text>
</comment>
<dbReference type="GO" id="GO:0042732">
    <property type="term" value="P:D-xylose metabolic process"/>
    <property type="evidence" value="ECO:0007669"/>
    <property type="project" value="UniProtKB-KW"/>
</dbReference>
<comment type="caution">
    <text evidence="8">Lacks conserved residue(s) required for the propagation of feature annotation.</text>
</comment>
<dbReference type="InterPro" id="IPR050406">
    <property type="entry name" value="FGGY_Carb_Kinase"/>
</dbReference>
<feature type="domain" description="Carbohydrate kinase FGGY N-terminal" evidence="11">
    <location>
        <begin position="3"/>
        <end position="247"/>
    </location>
</feature>
<keyword evidence="4 8" id="KW-0547">Nucleotide-binding</keyword>
<dbReference type="Pfam" id="PF00370">
    <property type="entry name" value="FGGY_N"/>
    <property type="match status" value="1"/>
</dbReference>
<feature type="domain" description="Carbohydrate kinase FGGY C-terminal" evidence="12">
    <location>
        <begin position="257"/>
        <end position="444"/>
    </location>
</feature>
<evidence type="ECO:0000256" key="2">
    <source>
        <dbReference type="ARBA" id="ARBA00022629"/>
    </source>
</evidence>
<gene>
    <name evidence="8 10" type="primary">xylB</name>
    <name evidence="13" type="ORF">SAMN04515656_10118</name>
</gene>
<comment type="catalytic activity">
    <reaction evidence="8 10">
        <text>D-xylulose + ATP = D-xylulose 5-phosphate + ADP + H(+)</text>
        <dbReference type="Rhea" id="RHEA:10964"/>
        <dbReference type="ChEBI" id="CHEBI:15378"/>
        <dbReference type="ChEBI" id="CHEBI:17140"/>
        <dbReference type="ChEBI" id="CHEBI:30616"/>
        <dbReference type="ChEBI" id="CHEBI:57737"/>
        <dbReference type="ChEBI" id="CHEBI:456216"/>
        <dbReference type="EC" id="2.7.1.17"/>
    </reaction>
</comment>
<name>A0A1H3WPI9_9FIRM</name>
<evidence type="ECO:0000256" key="9">
    <source>
        <dbReference type="RuleBase" id="RU003733"/>
    </source>
</evidence>
<evidence type="ECO:0000256" key="10">
    <source>
        <dbReference type="RuleBase" id="RU364073"/>
    </source>
</evidence>
<dbReference type="EC" id="2.7.1.17" evidence="8 10"/>
<dbReference type="GO" id="GO:0005998">
    <property type="term" value="P:xylulose catabolic process"/>
    <property type="evidence" value="ECO:0007669"/>
    <property type="project" value="UniProtKB-UniRule"/>
</dbReference>
<keyword evidence="7 8" id="KW-0119">Carbohydrate metabolism</keyword>